<dbReference type="PROSITE" id="PS50157">
    <property type="entry name" value="ZINC_FINGER_C2H2_2"/>
    <property type="match status" value="6"/>
</dbReference>
<keyword evidence="6" id="KW-0539">Nucleus</keyword>
<gene>
    <name evidence="10" type="ORF">OCBIM_22012504mg</name>
</gene>
<evidence type="ECO:0000256" key="6">
    <source>
        <dbReference type="ARBA" id="ARBA00023242"/>
    </source>
</evidence>
<dbReference type="OrthoDB" id="8117402at2759"/>
<dbReference type="SMART" id="SM00355">
    <property type="entry name" value="ZnF_C2H2"/>
    <property type="match status" value="6"/>
</dbReference>
<evidence type="ECO:0000256" key="3">
    <source>
        <dbReference type="ARBA" id="ARBA00022737"/>
    </source>
</evidence>
<keyword evidence="3" id="KW-0677">Repeat</keyword>
<keyword evidence="5" id="KW-0862">Zinc</keyword>
<feature type="domain" description="C2H2-type" evidence="9">
    <location>
        <begin position="165"/>
        <end position="193"/>
    </location>
</feature>
<protein>
    <recommendedName>
        <fullName evidence="9">C2H2-type domain-containing protein</fullName>
    </recommendedName>
</protein>
<dbReference type="EMBL" id="KQ417917">
    <property type="protein sequence ID" value="KOF89759.1"/>
    <property type="molecule type" value="Genomic_DNA"/>
</dbReference>
<evidence type="ECO:0000256" key="8">
    <source>
        <dbReference type="SAM" id="MobiDB-lite"/>
    </source>
</evidence>
<dbReference type="AlphaFoldDB" id="A0A0L8HKV6"/>
<evidence type="ECO:0000256" key="4">
    <source>
        <dbReference type="ARBA" id="ARBA00022771"/>
    </source>
</evidence>
<evidence type="ECO:0000259" key="9">
    <source>
        <dbReference type="PROSITE" id="PS50157"/>
    </source>
</evidence>
<dbReference type="GO" id="GO:0000981">
    <property type="term" value="F:DNA-binding transcription factor activity, RNA polymerase II-specific"/>
    <property type="evidence" value="ECO:0007669"/>
    <property type="project" value="TreeGrafter"/>
</dbReference>
<sequence length="203" mass="23906">MEASTASVNEEPVQVKKKIIENGFYCDVCEKVFSSRAHARTHKPAHMCLRKLKCSKCEKRFYRPHHLRAHETIHSSARPFACDICKKTFKLEMTLKHHRNSHSGERPHECPDCAFRFREPKALKRHYRNIHLNQKFYECNVCKTKFNRRESLRSHLNKHKEDYPFGCNLCGKLFADASQLQKHKKASHLEIRTSKSSQSQQKT</sequence>
<feature type="region of interest" description="Disordered" evidence="8">
    <location>
        <begin position="184"/>
        <end position="203"/>
    </location>
</feature>
<feature type="domain" description="C2H2-type" evidence="9">
    <location>
        <begin position="80"/>
        <end position="107"/>
    </location>
</feature>
<reference evidence="10" key="1">
    <citation type="submission" date="2015-07" db="EMBL/GenBank/DDBJ databases">
        <title>MeaNS - Measles Nucleotide Surveillance Program.</title>
        <authorList>
            <person name="Tran T."/>
            <person name="Druce J."/>
        </authorList>
    </citation>
    <scope>NUCLEOTIDE SEQUENCE</scope>
    <source>
        <strain evidence="10">UCB-OBI-ISO-001</strain>
        <tissue evidence="10">Gonad</tissue>
    </source>
</reference>
<dbReference type="Pfam" id="PF00096">
    <property type="entry name" value="zf-C2H2"/>
    <property type="match status" value="5"/>
</dbReference>
<dbReference type="GO" id="GO:0000978">
    <property type="term" value="F:RNA polymerase II cis-regulatory region sequence-specific DNA binding"/>
    <property type="evidence" value="ECO:0007669"/>
    <property type="project" value="TreeGrafter"/>
</dbReference>
<dbReference type="PANTHER" id="PTHR23226:SF416">
    <property type="entry name" value="FI01424P"/>
    <property type="match status" value="1"/>
</dbReference>
<organism evidence="10">
    <name type="scientific">Octopus bimaculoides</name>
    <name type="common">California two-spotted octopus</name>
    <dbReference type="NCBI Taxonomy" id="37653"/>
    <lineage>
        <taxon>Eukaryota</taxon>
        <taxon>Metazoa</taxon>
        <taxon>Spiralia</taxon>
        <taxon>Lophotrochozoa</taxon>
        <taxon>Mollusca</taxon>
        <taxon>Cephalopoda</taxon>
        <taxon>Coleoidea</taxon>
        <taxon>Octopodiformes</taxon>
        <taxon>Octopoda</taxon>
        <taxon>Incirrata</taxon>
        <taxon>Octopodidae</taxon>
        <taxon>Octopus</taxon>
    </lineage>
</organism>
<feature type="compositionally biased region" description="Low complexity" evidence="8">
    <location>
        <begin position="194"/>
        <end position="203"/>
    </location>
</feature>
<dbReference type="PROSITE" id="PS00028">
    <property type="entry name" value="ZINC_FINGER_C2H2_1"/>
    <property type="match status" value="5"/>
</dbReference>
<name>A0A0L8HKV6_OCTBM</name>
<feature type="domain" description="C2H2-type" evidence="9">
    <location>
        <begin position="52"/>
        <end position="79"/>
    </location>
</feature>
<evidence type="ECO:0000256" key="1">
    <source>
        <dbReference type="ARBA" id="ARBA00004123"/>
    </source>
</evidence>
<accession>A0A0L8HKV6</accession>
<dbReference type="Pfam" id="PF12874">
    <property type="entry name" value="zf-met"/>
    <property type="match status" value="1"/>
</dbReference>
<dbReference type="Gene3D" id="3.30.160.60">
    <property type="entry name" value="Classic Zinc Finger"/>
    <property type="match status" value="5"/>
</dbReference>
<dbReference type="InterPro" id="IPR013087">
    <property type="entry name" value="Znf_C2H2_type"/>
</dbReference>
<comment type="subcellular location">
    <subcellularLocation>
        <location evidence="1">Nucleus</location>
    </subcellularLocation>
</comment>
<evidence type="ECO:0000256" key="5">
    <source>
        <dbReference type="ARBA" id="ARBA00022833"/>
    </source>
</evidence>
<feature type="domain" description="C2H2-type" evidence="9">
    <location>
        <begin position="137"/>
        <end position="164"/>
    </location>
</feature>
<proteinExistence type="predicted"/>
<dbReference type="FunFam" id="3.30.160.60:FF:000100">
    <property type="entry name" value="Zinc finger 45-like"/>
    <property type="match status" value="1"/>
</dbReference>
<dbReference type="SUPFAM" id="SSF57667">
    <property type="entry name" value="beta-beta-alpha zinc fingers"/>
    <property type="match status" value="3"/>
</dbReference>
<dbReference type="InterPro" id="IPR036236">
    <property type="entry name" value="Znf_C2H2_sf"/>
</dbReference>
<evidence type="ECO:0000256" key="7">
    <source>
        <dbReference type="PROSITE-ProRule" id="PRU00042"/>
    </source>
</evidence>
<feature type="domain" description="C2H2-type" evidence="9">
    <location>
        <begin position="108"/>
        <end position="136"/>
    </location>
</feature>
<dbReference type="PANTHER" id="PTHR23226">
    <property type="entry name" value="ZINC FINGER AND SCAN DOMAIN-CONTAINING"/>
    <property type="match status" value="1"/>
</dbReference>
<dbReference type="GO" id="GO:0005634">
    <property type="term" value="C:nucleus"/>
    <property type="evidence" value="ECO:0007669"/>
    <property type="project" value="UniProtKB-SubCell"/>
</dbReference>
<dbReference type="GO" id="GO:0008270">
    <property type="term" value="F:zinc ion binding"/>
    <property type="evidence" value="ECO:0007669"/>
    <property type="project" value="UniProtKB-KW"/>
</dbReference>
<keyword evidence="4 7" id="KW-0863">Zinc-finger</keyword>
<keyword evidence="2" id="KW-0479">Metal-binding</keyword>
<evidence type="ECO:0000256" key="2">
    <source>
        <dbReference type="ARBA" id="ARBA00022723"/>
    </source>
</evidence>
<evidence type="ECO:0000313" key="10">
    <source>
        <dbReference type="EMBL" id="KOF89759.1"/>
    </source>
</evidence>
<feature type="domain" description="C2H2-type" evidence="9">
    <location>
        <begin position="24"/>
        <end position="51"/>
    </location>
</feature>